<dbReference type="Proteomes" id="UP000178404">
    <property type="component" value="Unassembled WGS sequence"/>
</dbReference>
<protein>
    <submittedName>
        <fullName evidence="1">Uncharacterized protein</fullName>
    </submittedName>
</protein>
<proteinExistence type="predicted"/>
<dbReference type="EMBL" id="MHWA01000011">
    <property type="protein sequence ID" value="OHB01689.1"/>
    <property type="molecule type" value="Genomic_DNA"/>
</dbReference>
<dbReference type="AlphaFoldDB" id="A0A1G2TX07"/>
<name>A0A1G2TX07_9BACT</name>
<sequence length="113" mass="12411">MILELELRGFFDFGVEDGGLKINAGRCILCYLKEGLKDVKGTVDLIICMDTSFPEAVLFHVLKGGNLADSVSFYYIVDFPPDIDEGISHTRIGSLITPQEFCEIIVPLAKVGV</sequence>
<comment type="caution">
    <text evidence="1">The sequence shown here is derived from an EMBL/GenBank/DDBJ whole genome shotgun (WGS) entry which is preliminary data.</text>
</comment>
<organism evidence="1 2">
    <name type="scientific">Candidatus Zambryskibacteria bacterium RIFCSPLOWO2_01_FULL_35_19</name>
    <dbReference type="NCBI Taxonomy" id="1802757"/>
    <lineage>
        <taxon>Bacteria</taxon>
        <taxon>Candidatus Zambryskiibacteriota</taxon>
    </lineage>
</organism>
<evidence type="ECO:0000313" key="2">
    <source>
        <dbReference type="Proteomes" id="UP000178404"/>
    </source>
</evidence>
<gene>
    <name evidence="1" type="ORF">A3A90_00270</name>
</gene>
<accession>A0A1G2TX07</accession>
<reference evidence="1 2" key="1">
    <citation type="journal article" date="2016" name="Nat. Commun.">
        <title>Thousands of microbial genomes shed light on interconnected biogeochemical processes in an aquifer system.</title>
        <authorList>
            <person name="Anantharaman K."/>
            <person name="Brown C.T."/>
            <person name="Hug L.A."/>
            <person name="Sharon I."/>
            <person name="Castelle C.J."/>
            <person name="Probst A.J."/>
            <person name="Thomas B.C."/>
            <person name="Singh A."/>
            <person name="Wilkins M.J."/>
            <person name="Karaoz U."/>
            <person name="Brodie E.L."/>
            <person name="Williams K.H."/>
            <person name="Hubbard S.S."/>
            <person name="Banfield J.F."/>
        </authorList>
    </citation>
    <scope>NUCLEOTIDE SEQUENCE [LARGE SCALE GENOMIC DNA]</scope>
</reference>
<evidence type="ECO:0000313" key="1">
    <source>
        <dbReference type="EMBL" id="OHB01689.1"/>
    </source>
</evidence>